<dbReference type="Proteomes" id="UP001321526">
    <property type="component" value="Chromosome"/>
</dbReference>
<dbReference type="Pfam" id="PF06568">
    <property type="entry name" value="YjiS-like"/>
    <property type="match status" value="1"/>
</dbReference>
<protein>
    <submittedName>
        <fullName evidence="2">DUF1127 domain-containing protein</fullName>
    </submittedName>
</protein>
<proteinExistence type="predicted"/>
<name>A0ABY8FI74_9GAMM</name>
<organism evidence="2 3">
    <name type="scientific">Salinicola endophyticus</name>
    <dbReference type="NCBI Taxonomy" id="1949083"/>
    <lineage>
        <taxon>Bacteria</taxon>
        <taxon>Pseudomonadati</taxon>
        <taxon>Pseudomonadota</taxon>
        <taxon>Gammaproteobacteria</taxon>
        <taxon>Oceanospirillales</taxon>
        <taxon>Halomonadaceae</taxon>
        <taxon>Salinicola</taxon>
    </lineage>
</organism>
<gene>
    <name evidence="2" type="ORF">EVC62_14010</name>
</gene>
<dbReference type="EMBL" id="CP035631">
    <property type="protein sequence ID" value="WFF42524.1"/>
    <property type="molecule type" value="Genomic_DNA"/>
</dbReference>
<keyword evidence="3" id="KW-1185">Reference proteome</keyword>
<dbReference type="RefSeq" id="WP_110689505.1">
    <property type="nucleotide sequence ID" value="NZ_CP035631.1"/>
</dbReference>
<sequence>MKLTTLIDALKARLALARRRRQDWRALSHLNAHMLRDIGLRAEQGTIVPVSTEIKCGAPPAPATADTRKASVAEAPEAAPRVCRYCGETLA</sequence>
<accession>A0ABY8FI74</accession>
<evidence type="ECO:0000313" key="2">
    <source>
        <dbReference type="EMBL" id="WFF42524.1"/>
    </source>
</evidence>
<reference evidence="2 3" key="1">
    <citation type="submission" date="2019-01" db="EMBL/GenBank/DDBJ databases">
        <title>Genome sequence of Salinicola endophyticus REST5.</title>
        <authorList>
            <person name="Nascimento F.X."/>
        </authorList>
    </citation>
    <scope>NUCLEOTIDE SEQUENCE [LARGE SCALE GENOMIC DNA]</scope>
    <source>
        <strain evidence="2 3">REST5</strain>
    </source>
</reference>
<evidence type="ECO:0000313" key="3">
    <source>
        <dbReference type="Proteomes" id="UP001321526"/>
    </source>
</evidence>
<dbReference type="InterPro" id="IPR009506">
    <property type="entry name" value="YjiS-like"/>
</dbReference>
<evidence type="ECO:0000259" key="1">
    <source>
        <dbReference type="Pfam" id="PF06568"/>
    </source>
</evidence>
<feature type="domain" description="YjiS-like" evidence="1">
    <location>
        <begin position="11"/>
        <end position="43"/>
    </location>
</feature>